<evidence type="ECO:0000313" key="3">
    <source>
        <dbReference type="Proteomes" id="UP001281410"/>
    </source>
</evidence>
<proteinExistence type="predicted"/>
<evidence type="ECO:0000259" key="1">
    <source>
        <dbReference type="Pfam" id="PF13966"/>
    </source>
</evidence>
<evidence type="ECO:0000313" key="2">
    <source>
        <dbReference type="EMBL" id="KAK3229618.1"/>
    </source>
</evidence>
<reference evidence="2" key="1">
    <citation type="journal article" date="2023" name="Plant J.">
        <title>Genome sequences and population genomics provide insights into the demographic history, inbreeding, and mutation load of two 'living fossil' tree species of Dipteronia.</title>
        <authorList>
            <person name="Feng Y."/>
            <person name="Comes H.P."/>
            <person name="Chen J."/>
            <person name="Zhu S."/>
            <person name="Lu R."/>
            <person name="Zhang X."/>
            <person name="Li P."/>
            <person name="Qiu J."/>
            <person name="Olsen K.M."/>
            <person name="Qiu Y."/>
        </authorList>
    </citation>
    <scope>NUCLEOTIDE SEQUENCE</scope>
    <source>
        <strain evidence="2">NBL</strain>
    </source>
</reference>
<gene>
    <name evidence="2" type="ORF">Dsin_001499</name>
</gene>
<keyword evidence="3" id="KW-1185">Reference proteome</keyword>
<dbReference type="Proteomes" id="UP001281410">
    <property type="component" value="Unassembled WGS sequence"/>
</dbReference>
<comment type="caution">
    <text evidence="2">The sequence shown here is derived from an EMBL/GenBank/DDBJ whole genome shotgun (WGS) entry which is preliminary data.</text>
</comment>
<dbReference type="InterPro" id="IPR026960">
    <property type="entry name" value="RVT-Znf"/>
</dbReference>
<sequence length="192" mass="21753">MPLKIKIFIWRACNDWIPTLANLNKRGIEVNRICPVCKQAYESTVHALWTCCKTKAYSDVFSWSSNYAVACETPRPVSNRRGKAVKRSELRWKAPDIGYYKVNCSAEAGLGGKRIGIGIVIRNCAGDVMASCAQFGGNRRFEKAQTMRWILRPSQRPSQRLARIGVDCMDDKFWMEEVPASIRDLVEADMLS</sequence>
<dbReference type="AlphaFoldDB" id="A0AAE0B441"/>
<accession>A0AAE0B441</accession>
<name>A0AAE0B441_9ROSI</name>
<organism evidence="2 3">
    <name type="scientific">Dipteronia sinensis</name>
    <dbReference type="NCBI Taxonomy" id="43782"/>
    <lineage>
        <taxon>Eukaryota</taxon>
        <taxon>Viridiplantae</taxon>
        <taxon>Streptophyta</taxon>
        <taxon>Embryophyta</taxon>
        <taxon>Tracheophyta</taxon>
        <taxon>Spermatophyta</taxon>
        <taxon>Magnoliopsida</taxon>
        <taxon>eudicotyledons</taxon>
        <taxon>Gunneridae</taxon>
        <taxon>Pentapetalae</taxon>
        <taxon>rosids</taxon>
        <taxon>malvids</taxon>
        <taxon>Sapindales</taxon>
        <taxon>Sapindaceae</taxon>
        <taxon>Hippocastanoideae</taxon>
        <taxon>Acereae</taxon>
        <taxon>Dipteronia</taxon>
    </lineage>
</organism>
<protein>
    <recommendedName>
        <fullName evidence="1">Reverse transcriptase zinc-binding domain-containing protein</fullName>
    </recommendedName>
</protein>
<feature type="domain" description="Reverse transcriptase zinc-binding" evidence="1">
    <location>
        <begin position="1"/>
        <end position="55"/>
    </location>
</feature>
<dbReference type="EMBL" id="JANJYJ010000001">
    <property type="protein sequence ID" value="KAK3229618.1"/>
    <property type="molecule type" value="Genomic_DNA"/>
</dbReference>
<dbReference type="Pfam" id="PF13966">
    <property type="entry name" value="zf-RVT"/>
    <property type="match status" value="1"/>
</dbReference>